<proteinExistence type="predicted"/>
<dbReference type="PROSITE" id="PS50172">
    <property type="entry name" value="BRCT"/>
    <property type="match status" value="1"/>
</dbReference>
<dbReference type="NCBIfam" id="TIGR00573">
    <property type="entry name" value="dnaq"/>
    <property type="match status" value="1"/>
</dbReference>
<dbReference type="GO" id="GO:0005829">
    <property type="term" value="C:cytosol"/>
    <property type="evidence" value="ECO:0007669"/>
    <property type="project" value="TreeGrafter"/>
</dbReference>
<dbReference type="PANTHER" id="PTHR30231">
    <property type="entry name" value="DNA POLYMERASE III SUBUNIT EPSILON"/>
    <property type="match status" value="1"/>
</dbReference>
<evidence type="ECO:0000313" key="5">
    <source>
        <dbReference type="EMBL" id="PAE07293.1"/>
    </source>
</evidence>
<sequence length="308" mass="34958">MIYLTKVDLEDDAVRFVSIDFETANRYWSSACSVGVAVADETGVIDEWYTLINPLMEFEEQNIHVHGILPRDVEDAPTFKEIWPKLSSYLAGNVVIAHNASFDMGVIRKAVARYGLEMPDFDYLCTRIIGKKVWPDMENHRLNTLAASKEITFEHHNAMEDARVAANIFLHAMADSGVQSIEELTNVLKVNRKSIHDTSSSGSRSRYGDIKPQTDQFDPAHPFYRKQVMFTGTMKSLKRKDAIQRLVNVGGVHTDKMDTSTRYLVVGARDYEKFAAGKKTSKLVQAERMIEYGRPLRIISEEKFLSLV</sequence>
<dbReference type="CDD" id="cd06130">
    <property type="entry name" value="DNA_pol_III_epsilon_like"/>
    <property type="match status" value="1"/>
</dbReference>
<keyword evidence="1" id="KW-0540">Nuclease</keyword>
<dbReference type="Proteomes" id="UP000216475">
    <property type="component" value="Unassembled WGS sequence"/>
</dbReference>
<dbReference type="SUPFAM" id="SSF53098">
    <property type="entry name" value="Ribonuclease H-like"/>
    <property type="match status" value="1"/>
</dbReference>
<dbReference type="InterPro" id="IPR036420">
    <property type="entry name" value="BRCT_dom_sf"/>
</dbReference>
<name>A0A268HBM7_9BACI</name>
<dbReference type="GO" id="GO:0006260">
    <property type="term" value="P:DNA replication"/>
    <property type="evidence" value="ECO:0007669"/>
    <property type="project" value="InterPro"/>
</dbReference>
<dbReference type="CDD" id="cd17748">
    <property type="entry name" value="BRCT_DNA_ligase_like"/>
    <property type="match status" value="1"/>
</dbReference>
<accession>A0A268HBM7</accession>
<dbReference type="EMBL" id="NPBH01000055">
    <property type="protein sequence ID" value="PAE07293.1"/>
    <property type="molecule type" value="Genomic_DNA"/>
</dbReference>
<feature type="domain" description="BRCT" evidence="4">
    <location>
        <begin position="218"/>
        <end position="308"/>
    </location>
</feature>
<dbReference type="InterPro" id="IPR006054">
    <property type="entry name" value="DnaQ"/>
</dbReference>
<keyword evidence="3" id="KW-0269">Exonuclease</keyword>
<dbReference type="Gene3D" id="3.40.50.10190">
    <property type="entry name" value="BRCT domain"/>
    <property type="match status" value="1"/>
</dbReference>
<dbReference type="GO" id="GO:0003677">
    <property type="term" value="F:DNA binding"/>
    <property type="evidence" value="ECO:0007669"/>
    <property type="project" value="InterPro"/>
</dbReference>
<dbReference type="InterPro" id="IPR001357">
    <property type="entry name" value="BRCT_dom"/>
</dbReference>
<dbReference type="InterPro" id="IPR012337">
    <property type="entry name" value="RNaseH-like_sf"/>
</dbReference>
<protein>
    <recommendedName>
        <fullName evidence="4">BRCT domain-containing protein</fullName>
    </recommendedName>
</protein>
<evidence type="ECO:0000256" key="2">
    <source>
        <dbReference type="ARBA" id="ARBA00022801"/>
    </source>
</evidence>
<evidence type="ECO:0000256" key="1">
    <source>
        <dbReference type="ARBA" id="ARBA00022722"/>
    </source>
</evidence>
<dbReference type="SUPFAM" id="SSF52113">
    <property type="entry name" value="BRCT domain"/>
    <property type="match status" value="1"/>
</dbReference>
<keyword evidence="2" id="KW-0378">Hydrolase</keyword>
<evidence type="ECO:0000256" key="3">
    <source>
        <dbReference type="ARBA" id="ARBA00022839"/>
    </source>
</evidence>
<evidence type="ECO:0000313" key="6">
    <source>
        <dbReference type="Proteomes" id="UP000216475"/>
    </source>
</evidence>
<dbReference type="InterPro" id="IPR013520">
    <property type="entry name" value="Ribonucl_H"/>
</dbReference>
<organism evidence="5 6">
    <name type="scientific">Terribacillus saccharophilus</name>
    <dbReference type="NCBI Taxonomy" id="361277"/>
    <lineage>
        <taxon>Bacteria</taxon>
        <taxon>Bacillati</taxon>
        <taxon>Bacillota</taxon>
        <taxon>Bacilli</taxon>
        <taxon>Bacillales</taxon>
        <taxon>Bacillaceae</taxon>
        <taxon>Terribacillus</taxon>
    </lineage>
</organism>
<dbReference type="InterPro" id="IPR036397">
    <property type="entry name" value="RNaseH_sf"/>
</dbReference>
<dbReference type="SMART" id="SM00479">
    <property type="entry name" value="EXOIII"/>
    <property type="match status" value="1"/>
</dbReference>
<dbReference type="GO" id="GO:0008408">
    <property type="term" value="F:3'-5' exonuclease activity"/>
    <property type="evidence" value="ECO:0007669"/>
    <property type="project" value="TreeGrafter"/>
</dbReference>
<dbReference type="PANTHER" id="PTHR30231:SF42">
    <property type="entry name" value="EXONUCLEASE"/>
    <property type="match status" value="1"/>
</dbReference>
<dbReference type="GO" id="GO:0003887">
    <property type="term" value="F:DNA-directed DNA polymerase activity"/>
    <property type="evidence" value="ECO:0007669"/>
    <property type="project" value="InterPro"/>
</dbReference>
<evidence type="ECO:0000259" key="4">
    <source>
        <dbReference type="PROSITE" id="PS50172"/>
    </source>
</evidence>
<gene>
    <name evidence="5" type="ORF">CHI12_12515</name>
</gene>
<comment type="caution">
    <text evidence="5">The sequence shown here is derived from an EMBL/GenBank/DDBJ whole genome shotgun (WGS) entry which is preliminary data.</text>
</comment>
<reference evidence="5 6" key="1">
    <citation type="submission" date="2017-07" db="EMBL/GenBank/DDBJ databases">
        <title>Isolation and whole genome analysis of endospore-forming bacteria from heroin.</title>
        <authorList>
            <person name="Kalinowski J."/>
            <person name="Ahrens B."/>
            <person name="Al-Dilaimi A."/>
            <person name="Winkler A."/>
            <person name="Wibberg D."/>
            <person name="Schleenbecker U."/>
            <person name="Ruckert C."/>
            <person name="Wolfel R."/>
            <person name="Grass G."/>
        </authorList>
    </citation>
    <scope>NUCLEOTIDE SEQUENCE [LARGE SCALE GENOMIC DNA]</scope>
    <source>
        <strain evidence="5 6">7509</strain>
    </source>
</reference>
<dbReference type="FunFam" id="3.30.420.10:FF:000045">
    <property type="entry name" value="3'-5' exonuclease DinG"/>
    <property type="match status" value="1"/>
</dbReference>
<dbReference type="AlphaFoldDB" id="A0A268HBM7"/>
<dbReference type="Gene3D" id="3.30.420.10">
    <property type="entry name" value="Ribonuclease H-like superfamily/Ribonuclease H"/>
    <property type="match status" value="1"/>
</dbReference>
<dbReference type="Pfam" id="PF00929">
    <property type="entry name" value="RNase_T"/>
    <property type="match status" value="1"/>
</dbReference>